<dbReference type="Proteomes" id="UP001387364">
    <property type="component" value="Chromosome"/>
</dbReference>
<accession>A0ABZ2N2N7</accession>
<dbReference type="InterPro" id="IPR059177">
    <property type="entry name" value="GH29D-like_dom"/>
</dbReference>
<proteinExistence type="predicted"/>
<dbReference type="Pfam" id="PF13290">
    <property type="entry name" value="CHB_HEX_C_1"/>
    <property type="match status" value="1"/>
</dbReference>
<reference evidence="2 3" key="1">
    <citation type="submission" date="2024-02" db="EMBL/GenBank/DDBJ databases">
        <title>Seven novel Bacillus-like species.</title>
        <authorList>
            <person name="Liu G."/>
        </authorList>
    </citation>
    <scope>NUCLEOTIDE SEQUENCE [LARGE SCALE GENOMIC DNA]</scope>
    <source>
        <strain evidence="2 3">FJAT-52991</strain>
    </source>
</reference>
<evidence type="ECO:0000259" key="1">
    <source>
        <dbReference type="Pfam" id="PF13290"/>
    </source>
</evidence>
<dbReference type="RefSeq" id="WP_338749786.1">
    <property type="nucleotide sequence ID" value="NZ_CP147404.1"/>
</dbReference>
<organism evidence="2 3">
    <name type="scientific">Bacillus kandeliae</name>
    <dbReference type="NCBI Taxonomy" id="3129297"/>
    <lineage>
        <taxon>Bacteria</taxon>
        <taxon>Bacillati</taxon>
        <taxon>Bacillota</taxon>
        <taxon>Bacilli</taxon>
        <taxon>Bacillales</taxon>
        <taxon>Bacillaceae</taxon>
        <taxon>Bacillus</taxon>
    </lineage>
</organism>
<evidence type="ECO:0000313" key="2">
    <source>
        <dbReference type="EMBL" id="WXB91866.1"/>
    </source>
</evidence>
<gene>
    <name evidence="2" type="ORF">WDJ61_11360</name>
</gene>
<dbReference type="EMBL" id="CP147404">
    <property type="protein sequence ID" value="WXB91866.1"/>
    <property type="molecule type" value="Genomic_DNA"/>
</dbReference>
<sequence length="277" mass="29609">MSYKYRSGLRKGSSKNLMIGPGALFKNFDLANFDHNDITTFGELLGATKGGNEVEMELEYHTVEVDGALGAVQGMEWLTAANARIKTNLLEITKENLMLKLPNFEIATHNDEYDIIRHDGQIAPTVSNDLALVGEITGKSIPVIVVLENARTVDAFNLPMGDGKEDVVLSAEFESRYSEEEPTKIPFYILYPKGGSPVSEPVASPAPGTYTGAQSVTLTAVAGSKIYYTVDGSIPTPSTGTEYTGAISVSATTTIKAIAVVGSDTSAVAQFSYIINP</sequence>
<evidence type="ECO:0000313" key="3">
    <source>
        <dbReference type="Proteomes" id="UP001387364"/>
    </source>
</evidence>
<protein>
    <submittedName>
        <fullName evidence="2">Chitobiase/beta-hexosaminidase C-terminal domain-containing protein</fullName>
    </submittedName>
</protein>
<feature type="domain" description="GH29D-like beta-sandwich" evidence="1">
    <location>
        <begin position="205"/>
        <end position="267"/>
    </location>
</feature>
<name>A0ABZ2N2N7_9BACI</name>
<keyword evidence="3" id="KW-1185">Reference proteome</keyword>